<evidence type="ECO:0000256" key="8">
    <source>
        <dbReference type="SAM" id="Phobius"/>
    </source>
</evidence>
<dbReference type="Pfam" id="PF01235">
    <property type="entry name" value="Na_Ala_symp"/>
    <property type="match status" value="1"/>
</dbReference>
<dbReference type="Gene3D" id="1.20.1740.10">
    <property type="entry name" value="Amino acid/polyamine transporter I"/>
    <property type="match status" value="1"/>
</dbReference>
<keyword evidence="6 8" id="KW-1133">Transmembrane helix</keyword>
<dbReference type="PANTHER" id="PTHR30330:SF3">
    <property type="entry name" value="TRANSCRIPTIONAL REGULATOR, LRP FAMILY"/>
    <property type="match status" value="1"/>
</dbReference>
<comment type="similarity">
    <text evidence="2">Belongs to the alanine or glycine:cation symporter (AGCS) (TC 2.A.25) family.</text>
</comment>
<gene>
    <name evidence="9" type="ORF">C7U56_03765</name>
</gene>
<evidence type="ECO:0000256" key="1">
    <source>
        <dbReference type="ARBA" id="ARBA00004651"/>
    </source>
</evidence>
<evidence type="ECO:0000313" key="9">
    <source>
        <dbReference type="EMBL" id="PST39043.1"/>
    </source>
</evidence>
<keyword evidence="3" id="KW-0813">Transport</keyword>
<dbReference type="EMBL" id="PYLO01000001">
    <property type="protein sequence ID" value="PST39043.1"/>
    <property type="molecule type" value="Genomic_DNA"/>
</dbReference>
<comment type="caution">
    <text evidence="9">The sequence shown here is derived from an EMBL/GenBank/DDBJ whole genome shotgun (WGS) entry which is preliminary data.</text>
</comment>
<evidence type="ECO:0000256" key="6">
    <source>
        <dbReference type="ARBA" id="ARBA00022989"/>
    </source>
</evidence>
<accession>A0A2T3FUU7</accession>
<evidence type="ECO:0000256" key="4">
    <source>
        <dbReference type="ARBA" id="ARBA00022475"/>
    </source>
</evidence>
<protein>
    <recommendedName>
        <fullName evidence="11">Sodium:alanine symporter family protein</fullName>
    </recommendedName>
</protein>
<dbReference type="PANTHER" id="PTHR30330">
    <property type="entry name" value="AGSS FAMILY TRANSPORTER, SODIUM-ALANINE"/>
    <property type="match status" value="1"/>
</dbReference>
<organism evidence="9 10">
    <name type="scientific">Clostridium fessum</name>
    <dbReference type="NCBI Taxonomy" id="2126740"/>
    <lineage>
        <taxon>Bacteria</taxon>
        <taxon>Bacillati</taxon>
        <taxon>Bacillota</taxon>
        <taxon>Clostridia</taxon>
        <taxon>Eubacteriales</taxon>
        <taxon>Clostridiaceae</taxon>
        <taxon>Clostridium</taxon>
    </lineage>
</organism>
<keyword evidence="4" id="KW-1003">Cell membrane</keyword>
<keyword evidence="5 8" id="KW-0812">Transmembrane</keyword>
<dbReference type="InterPro" id="IPR001463">
    <property type="entry name" value="Na/Ala_symport"/>
</dbReference>
<dbReference type="GO" id="GO:0005886">
    <property type="term" value="C:plasma membrane"/>
    <property type="evidence" value="ECO:0007669"/>
    <property type="project" value="UniProtKB-SubCell"/>
</dbReference>
<evidence type="ECO:0000256" key="5">
    <source>
        <dbReference type="ARBA" id="ARBA00022692"/>
    </source>
</evidence>
<comment type="subcellular location">
    <subcellularLocation>
        <location evidence="1">Cell membrane</location>
        <topology evidence="1">Multi-pass membrane protein</topology>
    </subcellularLocation>
</comment>
<dbReference type="AlphaFoldDB" id="A0A2T3FUU7"/>
<keyword evidence="10" id="KW-1185">Reference proteome</keyword>
<evidence type="ECO:0000313" key="10">
    <source>
        <dbReference type="Proteomes" id="UP000241048"/>
    </source>
</evidence>
<proteinExistence type="inferred from homology"/>
<sequence>MTSVSAIVGSGNIAGAATAIVMGGPGALIWMILAAFVGMATKFAEIALGVKYRKVHEDGTVSGGAMYYLSEGLHQKWLGMLFSILVIPFAFVISGMRYGIATQ</sequence>
<evidence type="ECO:0000256" key="3">
    <source>
        <dbReference type="ARBA" id="ARBA00022448"/>
    </source>
</evidence>
<feature type="transmembrane region" description="Helical" evidence="8">
    <location>
        <begin position="77"/>
        <end position="100"/>
    </location>
</feature>
<dbReference type="Proteomes" id="UP000241048">
    <property type="component" value="Unassembled WGS sequence"/>
</dbReference>
<name>A0A2T3FUU7_9CLOT</name>
<dbReference type="GO" id="GO:0005283">
    <property type="term" value="F:amino acid:sodium symporter activity"/>
    <property type="evidence" value="ECO:0007669"/>
    <property type="project" value="InterPro"/>
</dbReference>
<evidence type="ECO:0008006" key="11">
    <source>
        <dbReference type="Google" id="ProtNLM"/>
    </source>
</evidence>
<evidence type="ECO:0000256" key="7">
    <source>
        <dbReference type="ARBA" id="ARBA00023136"/>
    </source>
</evidence>
<keyword evidence="7 8" id="KW-0472">Membrane</keyword>
<evidence type="ECO:0000256" key="2">
    <source>
        <dbReference type="ARBA" id="ARBA00009261"/>
    </source>
</evidence>
<reference evidence="9 10" key="1">
    <citation type="submission" date="2018-03" db="EMBL/GenBank/DDBJ databases">
        <title>Lachnoclostridium SNUG30386 gen.nov., sp.nov., isolated from human faeces.</title>
        <authorList>
            <person name="Seo B."/>
            <person name="Jeon K."/>
            <person name="Ko G."/>
        </authorList>
    </citation>
    <scope>NUCLEOTIDE SEQUENCE [LARGE SCALE GENOMIC DNA]</scope>
    <source>
        <strain evidence="9 10">SNUG30386</strain>
    </source>
</reference>